<dbReference type="Proteomes" id="UP000075420">
    <property type="component" value="Unassembled WGS sequence"/>
</dbReference>
<feature type="region of interest" description="Disordered" evidence="1">
    <location>
        <begin position="45"/>
        <end position="84"/>
    </location>
</feature>
<dbReference type="EMBL" id="JELY01001357">
    <property type="protein sequence ID" value="KYF56072.1"/>
    <property type="molecule type" value="Genomic_DNA"/>
</dbReference>
<evidence type="ECO:0000313" key="3">
    <source>
        <dbReference type="Proteomes" id="UP000075420"/>
    </source>
</evidence>
<gene>
    <name evidence="2" type="ORF">BE08_10665</name>
</gene>
<feature type="compositionally biased region" description="Polar residues" evidence="1">
    <location>
        <begin position="75"/>
        <end position="84"/>
    </location>
</feature>
<sequence>MRRRSKPGPSAAAASPAANARRSARSNAGFWHAIRGGSTRAAAARSAVSASQRTPPELASSSSVKKPAWPLRVLSRSSPPIRQS</sequence>
<name>A0A150PK68_SORCE</name>
<organism evidence="2 3">
    <name type="scientific">Sorangium cellulosum</name>
    <name type="common">Polyangium cellulosum</name>
    <dbReference type="NCBI Taxonomy" id="56"/>
    <lineage>
        <taxon>Bacteria</taxon>
        <taxon>Pseudomonadati</taxon>
        <taxon>Myxococcota</taxon>
        <taxon>Polyangia</taxon>
        <taxon>Polyangiales</taxon>
        <taxon>Polyangiaceae</taxon>
        <taxon>Sorangium</taxon>
    </lineage>
</organism>
<evidence type="ECO:0000313" key="2">
    <source>
        <dbReference type="EMBL" id="KYF56072.1"/>
    </source>
</evidence>
<protein>
    <submittedName>
        <fullName evidence="2">Uncharacterized protein</fullName>
    </submittedName>
</protein>
<evidence type="ECO:0000256" key="1">
    <source>
        <dbReference type="SAM" id="MobiDB-lite"/>
    </source>
</evidence>
<proteinExistence type="predicted"/>
<feature type="region of interest" description="Disordered" evidence="1">
    <location>
        <begin position="1"/>
        <end position="28"/>
    </location>
</feature>
<dbReference type="AlphaFoldDB" id="A0A150PK68"/>
<feature type="compositionally biased region" description="Low complexity" evidence="1">
    <location>
        <begin position="7"/>
        <end position="28"/>
    </location>
</feature>
<comment type="caution">
    <text evidence="2">The sequence shown here is derived from an EMBL/GenBank/DDBJ whole genome shotgun (WGS) entry which is preliminary data.</text>
</comment>
<reference evidence="2 3" key="1">
    <citation type="submission" date="2014-02" db="EMBL/GenBank/DDBJ databases">
        <title>The small core and large imbalanced accessory genome model reveals a collaborative survival strategy of Sorangium cellulosum strains in nature.</title>
        <authorList>
            <person name="Han K."/>
            <person name="Peng R."/>
            <person name="Blom J."/>
            <person name="Li Y.-Z."/>
        </authorList>
    </citation>
    <scope>NUCLEOTIDE SEQUENCE [LARGE SCALE GENOMIC DNA]</scope>
    <source>
        <strain evidence="2 3">So0157-25</strain>
    </source>
</reference>
<accession>A0A150PK68</accession>